<dbReference type="InterPro" id="IPR021418">
    <property type="entry name" value="THO_THOC2_C"/>
</dbReference>
<protein>
    <recommendedName>
        <fullName evidence="3">THO complex subunit 2</fullName>
    </recommendedName>
</protein>
<gene>
    <name evidence="9" type="ORF">HOO65_010926</name>
</gene>
<feature type="region of interest" description="Disordered" evidence="5">
    <location>
        <begin position="1574"/>
        <end position="2414"/>
    </location>
</feature>
<feature type="compositionally biased region" description="Polar residues" evidence="5">
    <location>
        <begin position="2060"/>
        <end position="2080"/>
    </location>
</feature>
<feature type="compositionally biased region" description="Basic and acidic residues" evidence="5">
    <location>
        <begin position="2330"/>
        <end position="2343"/>
    </location>
</feature>
<dbReference type="Proteomes" id="UP001610728">
    <property type="component" value="Unassembled WGS sequence"/>
</dbReference>
<name>A0ABR4MTI0_9PEZI</name>
<feature type="domain" description="THO complex subunitTHOC2 N-terminal" evidence="7">
    <location>
        <begin position="922"/>
        <end position="998"/>
    </location>
</feature>
<reference evidence="9 10" key="1">
    <citation type="submission" date="2020-05" db="EMBL/GenBank/DDBJ databases">
        <title>Ceratocystis lukuohia genome.</title>
        <authorList>
            <person name="Harrington T.C."/>
            <person name="Kim K."/>
            <person name="Mayers C.G."/>
        </authorList>
    </citation>
    <scope>NUCLEOTIDE SEQUENCE [LARGE SCALE GENOMIC DNA]</scope>
    <source>
        <strain evidence="9 10">C4212</strain>
    </source>
</reference>
<dbReference type="RefSeq" id="XP_070862748.1">
    <property type="nucleotide sequence ID" value="XM_071005220.1"/>
</dbReference>
<feature type="compositionally biased region" description="Low complexity" evidence="5">
    <location>
        <begin position="1805"/>
        <end position="1834"/>
    </location>
</feature>
<dbReference type="PANTHER" id="PTHR21597:SF0">
    <property type="entry name" value="THO COMPLEX SUBUNIT 2"/>
    <property type="match status" value="1"/>
</dbReference>
<dbReference type="InterPro" id="IPR040007">
    <property type="entry name" value="Tho2"/>
</dbReference>
<feature type="compositionally biased region" description="Low complexity" evidence="5">
    <location>
        <begin position="99"/>
        <end position="135"/>
    </location>
</feature>
<feature type="compositionally biased region" description="Pro residues" evidence="5">
    <location>
        <begin position="2317"/>
        <end position="2328"/>
    </location>
</feature>
<dbReference type="Pfam" id="PF11732">
    <property type="entry name" value="Thoc2"/>
    <property type="match status" value="1"/>
</dbReference>
<feature type="compositionally biased region" description="Polar residues" evidence="5">
    <location>
        <begin position="2152"/>
        <end position="2161"/>
    </location>
</feature>
<feature type="compositionally biased region" description="Polar residues" evidence="5">
    <location>
        <begin position="68"/>
        <end position="81"/>
    </location>
</feature>
<dbReference type="EMBL" id="JABSNW010000001">
    <property type="protein sequence ID" value="KAL2891568.1"/>
    <property type="molecule type" value="Genomic_DNA"/>
</dbReference>
<dbReference type="PANTHER" id="PTHR21597">
    <property type="entry name" value="THO2 PROTEIN"/>
    <property type="match status" value="1"/>
</dbReference>
<feature type="compositionally biased region" description="Polar residues" evidence="5">
    <location>
        <begin position="1651"/>
        <end position="1665"/>
    </location>
</feature>
<feature type="region of interest" description="Disordered" evidence="5">
    <location>
        <begin position="635"/>
        <end position="661"/>
    </location>
</feature>
<comment type="subcellular location">
    <subcellularLocation>
        <location evidence="1">Nucleus</location>
    </subcellularLocation>
</comment>
<feature type="compositionally biased region" description="Basic and acidic residues" evidence="5">
    <location>
        <begin position="1697"/>
        <end position="1757"/>
    </location>
</feature>
<feature type="compositionally biased region" description="Low complexity" evidence="5">
    <location>
        <begin position="2114"/>
        <end position="2124"/>
    </location>
</feature>
<feature type="compositionally biased region" description="Polar residues" evidence="5">
    <location>
        <begin position="2355"/>
        <end position="2365"/>
    </location>
</feature>
<feature type="compositionally biased region" description="Polar residues" evidence="5">
    <location>
        <begin position="1854"/>
        <end position="1875"/>
    </location>
</feature>
<feature type="compositionally biased region" description="Basic and acidic residues" evidence="5">
    <location>
        <begin position="22"/>
        <end position="38"/>
    </location>
</feature>
<accession>A0ABR4MTI0</accession>
<feature type="compositionally biased region" description="Basic and acidic residues" evidence="5">
    <location>
        <begin position="2229"/>
        <end position="2314"/>
    </location>
</feature>
<feature type="compositionally biased region" description="Basic and acidic residues" evidence="5">
    <location>
        <begin position="1620"/>
        <end position="1630"/>
    </location>
</feature>
<organism evidence="9 10">
    <name type="scientific">Ceratocystis lukuohia</name>
    <dbReference type="NCBI Taxonomy" id="2019550"/>
    <lineage>
        <taxon>Eukaryota</taxon>
        <taxon>Fungi</taxon>
        <taxon>Dikarya</taxon>
        <taxon>Ascomycota</taxon>
        <taxon>Pezizomycotina</taxon>
        <taxon>Sordariomycetes</taxon>
        <taxon>Hypocreomycetidae</taxon>
        <taxon>Microascales</taxon>
        <taxon>Ceratocystidaceae</taxon>
        <taxon>Ceratocystis</taxon>
    </lineage>
</organism>
<keyword evidence="4" id="KW-0539">Nucleus</keyword>
<keyword evidence="10" id="KW-1185">Reference proteome</keyword>
<evidence type="ECO:0000256" key="5">
    <source>
        <dbReference type="SAM" id="MobiDB-lite"/>
    </source>
</evidence>
<evidence type="ECO:0000259" key="7">
    <source>
        <dbReference type="Pfam" id="PF11732"/>
    </source>
</evidence>
<evidence type="ECO:0000256" key="3">
    <source>
        <dbReference type="ARBA" id="ARBA00019596"/>
    </source>
</evidence>
<dbReference type="GeneID" id="98115172"/>
<evidence type="ECO:0000256" key="2">
    <source>
        <dbReference type="ARBA" id="ARBA00007857"/>
    </source>
</evidence>
<dbReference type="InterPro" id="IPR021726">
    <property type="entry name" value="THO_THOC2_N"/>
</dbReference>
<feature type="domain" description="THO complex subunitTHOC2 C-terminal" evidence="6">
    <location>
        <begin position="1235"/>
        <end position="1556"/>
    </location>
</feature>
<evidence type="ECO:0000259" key="6">
    <source>
        <dbReference type="Pfam" id="PF11262"/>
    </source>
</evidence>
<dbReference type="InterPro" id="IPR032302">
    <property type="entry name" value="THOC2_N"/>
</dbReference>
<feature type="compositionally biased region" description="Basic and acidic residues" evidence="5">
    <location>
        <begin position="1764"/>
        <end position="1804"/>
    </location>
</feature>
<feature type="compositionally biased region" description="Polar residues" evidence="5">
    <location>
        <begin position="1574"/>
        <end position="1587"/>
    </location>
</feature>
<evidence type="ECO:0000256" key="1">
    <source>
        <dbReference type="ARBA" id="ARBA00004123"/>
    </source>
</evidence>
<proteinExistence type="inferred from homology"/>
<evidence type="ECO:0000313" key="9">
    <source>
        <dbReference type="EMBL" id="KAL2891568.1"/>
    </source>
</evidence>
<evidence type="ECO:0000259" key="8">
    <source>
        <dbReference type="Pfam" id="PF16134"/>
    </source>
</evidence>
<feature type="compositionally biased region" description="Polar residues" evidence="5">
    <location>
        <begin position="2171"/>
        <end position="2180"/>
    </location>
</feature>
<feature type="region of interest" description="Disordered" evidence="5">
    <location>
        <begin position="1"/>
        <end position="135"/>
    </location>
</feature>
<comment type="caution">
    <text evidence="9">The sequence shown here is derived from an EMBL/GenBank/DDBJ whole genome shotgun (WGS) entry which is preliminary data.</text>
</comment>
<sequence length="2414" mass="269854">MAPQNKRKRDGAQDSNRPSPHKPNDQHNFPRDRDDASNRRNRRRNDHRDPHNAHHPHNIHNRPNPNNISLNSHPHASNTPTSDRDSFHNGPSPVSTAFSPSSRPVSSSSQAANTTSAPPNTTGSPFTFNANPASNTSALSATTSAAKANPDANAPDNAPFVPLDTSIQYDYFRLSSDVLEKWNNGGRDEIIDSAAKLVSGGDYRELTYWTKDLIWSVLSGNLQPVDAGEAMKQILGPPPSNEGAGNHGVGRHDDEDNINSTVDQYGFEPHAHFADTLNVIFEHDITRYRSHLIYFLKATGVKPMMLRELCDTQLLIKLGLIRETFPKLGIRHATNQLYRQTNYNLLREETEGYSKLMTELFTAGNAGPPTGTQARATFERIKALIGTFDLDVGRVLDVTLDVFASMLIKHFQFYVKLLRCSSWWPREEKPADSTYCGGLPDWALPESEEWQTNESEASPLAAKRRERDGKFWERARELHSRAFFELSGRHVVDEQTQSAFFSDVDTAAQVDARRRWIMETKTLPAPGNRTAAQLLGFKLRFYTHDARDSDDVLPANLLYLAALLIKIGFISLTDLVSHLWPDEDGMKLLRDSKMKELEEKERASRPGGAMNALAMAAALPDDTPKLMGLPSAIRDNLKSNDDAKSATHDEKEKPKLPDPSDQKVGLLTSLLTIGAIPEALYLIGRYPWVLETHPEVIDRIHRICHFSIDEVYEMARPSPQGLSPLECPPRDVTCDTQAGAPKGFVKTEKFVPRRALRWPFPDTFDTKDNSQYRFYWAEWADNVPICHSVEDVLTLCDTFLNISNVRIGTDCALVAKLTRIGVWSLRTDPSGTNFSRWESLLRRLLVPALSLTKANPSVANSVWELLQMYPIQTRYKIYSDWYEGPISRLPAIRTAFNRTRLETLSTMKRLSLDNIAQMAKTLAKTSYSSPGIVFKVALDQIESYANLIEVFVECAKYFTELAYDVLVWSLLSSLGAGSRSRHQEDSVLLTSKWLQALSRFSGKVFRRFAIMNPTPVLKYVNRQLSLGNSTDLIILKELVTTMGGIVPSLDFSDDQIMAMCGYETLRRQTLINGLDKRFDSAKSSKRLIQLLVDSKLAGQLLVNIARYRQNAIYTLDDDQLHVKYISSLVDDSHQILIQYLDFLGYNLDTADYVSNTPSIGMLMDKYKLDASLAFMIGRRSLSFNVHKSEPAPETDGDVEMADDAPKTTLPQTNIIYDTLRPLIEDIAKTKSPESWERITPEFFTTFWALQMGDIYVPEGRYEKEYTRAILQSKEVSKERSDMTHVGISKRAEKMKAFADIASQLSVERKQHRATCKKTLELLNERIDNWFQGSVKTPNAVSDAIIEQCLLPRLLLSPAEADFSYRMVRFLHDNNAANFKTMALFDRLFNANRLRSMLFICTVREAENMGRFLKSILTDFSRWHKDKAVYESEALGIAKGSDKRTLHGFATAFDVNDVATTWIEYDQFKDILWGWHKNIFNALKSAMSGSEWLHIRNGITILKCLLDCFPAVDFMARQFTAQLNRIAERESGSKSSPSAEGHRVDLSVAAQTALSELQRRKSKWVMVQSFRTNTMAESNQETTKSTLRPTAPEFRSERLVDRRLISSEAKSTAQSGEAEDGEVRDLPERRASFKQQQQPSLQIPKRPDSGAGLTNFSSRPDNSRSSALPDRVPGLPSRPPAPSAGTPADRFGQTIRSQGRENARDQRSTRDVNRDSREQNIQARDEGREGREGRDRHRDRDSRNNPNLEHGRLERPPLRDLPQAPERRGADNTSNRDKEQSSRRDERQGRSGRDRAISHRGRDEPSSSTQAAPSPAGATQQQQQQQQQQEQQQQQRAATNEPPINPDRAAAIMGTQPSENASVQSQQHQSSRNSGRSQRDESRSDRKAHSPRRDRDRPEADFRTDDRHLRDGGKDHRLGREGRGDSSRPDRRDKDAGERNESSHRESKEASSSDRADRNRSDRTDRDRNDKDSSQASHQRSQDQAPARSSQPIQASENVPSGPRGRVRPGGRGNAPSIGVNATPIINAPSGGSGGNMSRPSTPDGGTPVGLSTSRRRGQGHDSSTGTRQGNTSSSAANTPSGPHDRHRQLPPSSSANNPGMSSHGVHPDRLVNLAPSSSAAPSPAHQRNAGHSQAMTPSDRPNGGPRGGAEYNSGQRNSEAYGSTVVDLTPSALQGRNSARSGGGQRQLAGINSALQQSIGGDRSNRRQNGSGRQSLGPEPPVPTGPSNDRPDDRDRARIQGADEHRGSRSDRDRRDRGRDRDRGNGRRNGRDNSRDHQRERERQPRERDHRERSPDRDREKEPRDYRERDRNNRSDAPPPPPPPPGLPPRDMRDSRRGGGRDRDHRHRGGDNGRQSLGNNQNANNIRILGSSGGSNNNSNSNGGISFHNSGPAGGVNAAPIGGSGDREKPRSRR</sequence>
<feature type="compositionally biased region" description="Basic and acidic residues" evidence="5">
    <location>
        <begin position="2405"/>
        <end position="2414"/>
    </location>
</feature>
<feature type="compositionally biased region" description="Polar residues" evidence="5">
    <location>
        <begin position="1974"/>
        <end position="1997"/>
    </location>
</feature>
<feature type="region of interest" description="Disordered" evidence="5">
    <location>
        <begin position="236"/>
        <end position="255"/>
    </location>
</feature>
<feature type="compositionally biased region" description="Low complexity" evidence="5">
    <location>
        <begin position="2374"/>
        <end position="2391"/>
    </location>
</feature>
<feature type="domain" description="THO complex subunit 2 N-terminal" evidence="8">
    <location>
        <begin position="175"/>
        <end position="920"/>
    </location>
</feature>
<feature type="compositionally biased region" description="Basic and acidic residues" evidence="5">
    <location>
        <begin position="1593"/>
        <end position="1604"/>
    </location>
</feature>
<evidence type="ECO:0000256" key="4">
    <source>
        <dbReference type="ARBA" id="ARBA00023242"/>
    </source>
</evidence>
<feature type="compositionally biased region" description="Polar residues" evidence="5">
    <location>
        <begin position="2090"/>
        <end position="2100"/>
    </location>
</feature>
<comment type="similarity">
    <text evidence="2">Belongs to the THOC2 family.</text>
</comment>
<dbReference type="Pfam" id="PF11262">
    <property type="entry name" value="Tho2"/>
    <property type="match status" value="1"/>
</dbReference>
<dbReference type="Pfam" id="PF16134">
    <property type="entry name" value="THOC2_N"/>
    <property type="match status" value="1"/>
</dbReference>
<feature type="compositionally biased region" description="Basic and acidic residues" evidence="5">
    <location>
        <begin position="1876"/>
        <end position="1972"/>
    </location>
</feature>
<evidence type="ECO:0000313" key="10">
    <source>
        <dbReference type="Proteomes" id="UP001610728"/>
    </source>
</evidence>